<dbReference type="InterPro" id="IPR002300">
    <property type="entry name" value="aa-tRNA-synth_Ia"/>
</dbReference>
<dbReference type="PANTHER" id="PTHR42780">
    <property type="entry name" value="SOLEUCYL-TRNA SYNTHETASE"/>
    <property type="match status" value="1"/>
</dbReference>
<protein>
    <submittedName>
        <fullName evidence="7">Isoleucyl-trna synthetase family protein</fullName>
    </submittedName>
</protein>
<evidence type="ECO:0000256" key="5">
    <source>
        <dbReference type="ARBA" id="ARBA00023146"/>
    </source>
</evidence>
<name>A0A2C6L6U2_9APIC</name>
<dbReference type="PANTHER" id="PTHR42780:SF1">
    <property type="entry name" value="ISOLEUCINE--TRNA LIGASE, CYTOPLASMIC"/>
    <property type="match status" value="1"/>
</dbReference>
<dbReference type="InterPro" id="IPR009008">
    <property type="entry name" value="Val/Leu/Ile-tRNA-synth_edit"/>
</dbReference>
<reference evidence="7 8" key="1">
    <citation type="journal article" date="2017" name="Int. J. Parasitol.">
        <title>The genome of the protozoan parasite Cystoisospora suis and a reverse vaccinology approach to identify vaccine candidates.</title>
        <authorList>
            <person name="Palmieri N."/>
            <person name="Shrestha A."/>
            <person name="Ruttkowski B."/>
            <person name="Beck T."/>
            <person name="Vogl C."/>
            <person name="Tomley F."/>
            <person name="Blake D.P."/>
            <person name="Joachim A."/>
        </authorList>
    </citation>
    <scope>NUCLEOTIDE SEQUENCE [LARGE SCALE GENOMIC DNA]</scope>
    <source>
        <strain evidence="7 8">Wien I</strain>
    </source>
</reference>
<dbReference type="InterPro" id="IPR014729">
    <property type="entry name" value="Rossmann-like_a/b/a_fold"/>
</dbReference>
<dbReference type="SUPFAM" id="SSF52374">
    <property type="entry name" value="Nucleotidylyl transferase"/>
    <property type="match status" value="1"/>
</dbReference>
<dbReference type="Gene3D" id="3.40.50.620">
    <property type="entry name" value="HUPs"/>
    <property type="match status" value="1"/>
</dbReference>
<gene>
    <name evidence="7" type="ORF">CSUI_003005</name>
</gene>
<keyword evidence="8" id="KW-1185">Reference proteome</keyword>
<sequence>MDQGVIKQGGPLACPVDENGCLTKEVSEDLVGVYVKDADKIIKKKLKEMNRLILNADCVHSYPHCWRSDTPLIYRAVPSWFVKVEGLRDRLLACNDNTYWVPSTIRDKRFRNWLSEAKDWCISRSRFWGTPIPLWTSEDFSQLVCIGSVAELQQYTDKKLTDIHRHFIDDITIPDPRGPSYPPLKRVSEV</sequence>
<evidence type="ECO:0000256" key="2">
    <source>
        <dbReference type="ARBA" id="ARBA00022741"/>
    </source>
</evidence>
<dbReference type="AlphaFoldDB" id="A0A2C6L6U2"/>
<keyword evidence="2" id="KW-0547">Nucleotide-binding</keyword>
<evidence type="ECO:0000313" key="7">
    <source>
        <dbReference type="EMBL" id="PHJ23144.1"/>
    </source>
</evidence>
<dbReference type="OrthoDB" id="1706657at2759"/>
<feature type="domain" description="Aminoacyl-tRNA synthetase class Ia" evidence="6">
    <location>
        <begin position="44"/>
        <end position="171"/>
    </location>
</feature>
<dbReference type="EMBL" id="MIGC01001271">
    <property type="protein sequence ID" value="PHJ23144.1"/>
    <property type="molecule type" value="Genomic_DNA"/>
</dbReference>
<dbReference type="Proteomes" id="UP000221165">
    <property type="component" value="Unassembled WGS sequence"/>
</dbReference>
<keyword evidence="5 7" id="KW-0030">Aminoacyl-tRNA synthetase</keyword>
<dbReference type="VEuPathDB" id="ToxoDB:CSUI_003005"/>
<accession>A0A2C6L6U2</accession>
<dbReference type="GO" id="GO:0002161">
    <property type="term" value="F:aminoacyl-tRNA deacylase activity"/>
    <property type="evidence" value="ECO:0007669"/>
    <property type="project" value="InterPro"/>
</dbReference>
<dbReference type="GeneID" id="94426414"/>
<keyword evidence="4" id="KW-0648">Protein biosynthesis</keyword>
<keyword evidence="3" id="KW-0067">ATP-binding</keyword>
<organism evidence="7 8">
    <name type="scientific">Cystoisospora suis</name>
    <dbReference type="NCBI Taxonomy" id="483139"/>
    <lineage>
        <taxon>Eukaryota</taxon>
        <taxon>Sar</taxon>
        <taxon>Alveolata</taxon>
        <taxon>Apicomplexa</taxon>
        <taxon>Conoidasida</taxon>
        <taxon>Coccidia</taxon>
        <taxon>Eucoccidiorida</taxon>
        <taxon>Eimeriorina</taxon>
        <taxon>Sarcocystidae</taxon>
        <taxon>Cystoisospora</taxon>
    </lineage>
</organism>
<dbReference type="GO" id="GO:0005524">
    <property type="term" value="F:ATP binding"/>
    <property type="evidence" value="ECO:0007669"/>
    <property type="project" value="UniProtKB-KW"/>
</dbReference>
<evidence type="ECO:0000259" key="6">
    <source>
        <dbReference type="Pfam" id="PF00133"/>
    </source>
</evidence>
<proteinExistence type="predicted"/>
<dbReference type="SUPFAM" id="SSF50677">
    <property type="entry name" value="ValRS/IleRS/LeuRS editing domain"/>
    <property type="match status" value="1"/>
</dbReference>
<comment type="caution">
    <text evidence="7">The sequence shown here is derived from an EMBL/GenBank/DDBJ whole genome shotgun (WGS) entry which is preliminary data.</text>
</comment>
<dbReference type="GO" id="GO:0006428">
    <property type="term" value="P:isoleucyl-tRNA aminoacylation"/>
    <property type="evidence" value="ECO:0007669"/>
    <property type="project" value="TreeGrafter"/>
</dbReference>
<dbReference type="GO" id="GO:0004822">
    <property type="term" value="F:isoleucine-tRNA ligase activity"/>
    <property type="evidence" value="ECO:0007669"/>
    <property type="project" value="InterPro"/>
</dbReference>
<dbReference type="Pfam" id="PF00133">
    <property type="entry name" value="tRNA-synt_1"/>
    <property type="match status" value="1"/>
</dbReference>
<dbReference type="InterPro" id="IPR023586">
    <property type="entry name" value="Ile-tRNA-ligase_type2"/>
</dbReference>
<evidence type="ECO:0000256" key="1">
    <source>
        <dbReference type="ARBA" id="ARBA00022598"/>
    </source>
</evidence>
<evidence type="ECO:0000256" key="4">
    <source>
        <dbReference type="ARBA" id="ARBA00022917"/>
    </source>
</evidence>
<evidence type="ECO:0000256" key="3">
    <source>
        <dbReference type="ARBA" id="ARBA00022840"/>
    </source>
</evidence>
<evidence type="ECO:0000313" key="8">
    <source>
        <dbReference type="Proteomes" id="UP000221165"/>
    </source>
</evidence>
<dbReference type="RefSeq" id="XP_067924821.1">
    <property type="nucleotide sequence ID" value="XM_068063203.1"/>
</dbReference>
<feature type="non-terminal residue" evidence="7">
    <location>
        <position position="190"/>
    </location>
</feature>
<keyword evidence="1" id="KW-0436">Ligase</keyword>